<dbReference type="InterPro" id="IPR016163">
    <property type="entry name" value="Ald_DH_C"/>
</dbReference>
<dbReference type="AlphaFoldDB" id="A0A443SE13"/>
<dbReference type="Proteomes" id="UP000288716">
    <property type="component" value="Unassembled WGS sequence"/>
</dbReference>
<dbReference type="Gene3D" id="3.40.605.10">
    <property type="entry name" value="Aldehyde Dehydrogenase, Chain A, domain 1"/>
    <property type="match status" value="1"/>
</dbReference>
<reference evidence="6 7" key="1">
    <citation type="journal article" date="2018" name="Gigascience">
        <title>Genomes of trombidid mites reveal novel predicted allergens and laterally-transferred genes associated with secondary metabolism.</title>
        <authorList>
            <person name="Dong X."/>
            <person name="Chaisiri K."/>
            <person name="Xia D."/>
            <person name="Armstrong S.D."/>
            <person name="Fang Y."/>
            <person name="Donnelly M.J."/>
            <person name="Kadowaki T."/>
            <person name="McGarry J.W."/>
            <person name="Darby A.C."/>
            <person name="Makepeace B.L."/>
        </authorList>
    </citation>
    <scope>NUCLEOTIDE SEQUENCE [LARGE SCALE GENOMIC DNA]</scope>
    <source>
        <strain evidence="6">UoL-UT</strain>
    </source>
</reference>
<dbReference type="Gene3D" id="3.40.309.10">
    <property type="entry name" value="Aldehyde Dehydrogenase, Chain A, domain 2"/>
    <property type="match status" value="1"/>
</dbReference>
<dbReference type="FunFam" id="3.40.309.10:FF:000003">
    <property type="entry name" value="Aldehyde dehydrogenase"/>
    <property type="match status" value="1"/>
</dbReference>
<comment type="caution">
    <text evidence="6">The sequence shown here is derived from an EMBL/GenBank/DDBJ whole genome shotgun (WGS) entry which is preliminary data.</text>
</comment>
<keyword evidence="2" id="KW-0560">Oxidoreductase</keyword>
<dbReference type="InterPro" id="IPR016161">
    <property type="entry name" value="Ald_DH/histidinol_DH"/>
</dbReference>
<accession>A0A443SE13</accession>
<dbReference type="GO" id="GO:0004029">
    <property type="term" value="F:aldehyde dehydrogenase (NAD+) activity"/>
    <property type="evidence" value="ECO:0007669"/>
    <property type="project" value="TreeGrafter"/>
</dbReference>
<evidence type="ECO:0000259" key="5">
    <source>
        <dbReference type="Pfam" id="PF00171"/>
    </source>
</evidence>
<dbReference type="SUPFAM" id="SSF53720">
    <property type="entry name" value="ALDH-like"/>
    <property type="match status" value="1"/>
</dbReference>
<feature type="domain" description="Aldehyde dehydrogenase" evidence="5">
    <location>
        <begin position="2"/>
        <end position="422"/>
    </location>
</feature>
<gene>
    <name evidence="6" type="ORF">B4U80_01898</name>
</gene>
<feature type="non-terminal residue" evidence="6">
    <location>
        <position position="1"/>
    </location>
</feature>
<keyword evidence="7" id="KW-1185">Reference proteome</keyword>
<sequence>SIKTARDAYRSGITRKVNFRKTQLKALINMIEENEELMVKCLMSDLSKPRNECFIYEIDAVKNAAVRALNQIDDWFREDQKRRPLINFFDKIYTVRKPYGVVLIIGAWNYPIVLTLLPAIGAIAAGNCVIFKPSEISESVAAFLQEMIPRYLNKVECFHVISGGVEETSMLLREKLDYIFFTGSKDVGKIIYESAARQLTPVTLECGGKCPVFIDNGITNIEMVVRRIVWGKCVNSGQTCVAPDYVLCSADIQEQFVSTAKQVIKEFYSNFKDYTRIVNEIHCRRIERLLNESNGRIAVGGKIDVTSKFIEPTIVVDVTLNDSLMREEIFGPVLPIIVIKDCDEAIELLSAMSEPLCIYLFTDNKSTIDKFNEDTRSGSLVCNDVLVQLVVDELPFGGLGESGFGRYFGKHSFDTFSYEKSVMVRNKNILLETLSSIRYPPHYDIKTTLSRNILKNYHSFFPLNLSMLPNAVIFAVSSAINRLKKVIFNFRKFRMHHLTKLLY</sequence>
<evidence type="ECO:0000256" key="2">
    <source>
        <dbReference type="ARBA" id="ARBA00023002"/>
    </source>
</evidence>
<dbReference type="GO" id="GO:0005737">
    <property type="term" value="C:cytoplasm"/>
    <property type="evidence" value="ECO:0007669"/>
    <property type="project" value="TreeGrafter"/>
</dbReference>
<evidence type="ECO:0000256" key="4">
    <source>
        <dbReference type="PIRSR" id="PIRSR036492-1"/>
    </source>
</evidence>
<dbReference type="EMBL" id="NCKV01003423">
    <property type="protein sequence ID" value="RWS25741.1"/>
    <property type="molecule type" value="Genomic_DNA"/>
</dbReference>
<protein>
    <submittedName>
        <fullName evidence="6">Aldehyde dehydrogenase: dimeric NADP-preferring-like isoform X4</fullName>
    </submittedName>
</protein>
<dbReference type="Pfam" id="PF00171">
    <property type="entry name" value="Aldedh"/>
    <property type="match status" value="1"/>
</dbReference>
<dbReference type="VEuPathDB" id="VectorBase:LDEU006299"/>
<feature type="active site" evidence="4">
    <location>
        <position position="240"/>
    </location>
</feature>
<dbReference type="STRING" id="299467.A0A443SE13"/>
<dbReference type="InterPro" id="IPR012394">
    <property type="entry name" value="Aldehyde_DH_NAD(P)"/>
</dbReference>
<organism evidence="6 7">
    <name type="scientific">Leptotrombidium deliense</name>
    <dbReference type="NCBI Taxonomy" id="299467"/>
    <lineage>
        <taxon>Eukaryota</taxon>
        <taxon>Metazoa</taxon>
        <taxon>Ecdysozoa</taxon>
        <taxon>Arthropoda</taxon>
        <taxon>Chelicerata</taxon>
        <taxon>Arachnida</taxon>
        <taxon>Acari</taxon>
        <taxon>Acariformes</taxon>
        <taxon>Trombidiformes</taxon>
        <taxon>Prostigmata</taxon>
        <taxon>Anystina</taxon>
        <taxon>Parasitengona</taxon>
        <taxon>Trombiculoidea</taxon>
        <taxon>Trombiculidae</taxon>
        <taxon>Leptotrombidium</taxon>
    </lineage>
</organism>
<dbReference type="FunFam" id="3.40.605.10:FF:000004">
    <property type="entry name" value="Aldehyde dehydrogenase"/>
    <property type="match status" value="1"/>
</dbReference>
<proteinExistence type="inferred from homology"/>
<evidence type="ECO:0000313" key="6">
    <source>
        <dbReference type="EMBL" id="RWS25741.1"/>
    </source>
</evidence>
<keyword evidence="3" id="KW-0520">NAD</keyword>
<dbReference type="PIRSF" id="PIRSF036492">
    <property type="entry name" value="ALDH"/>
    <property type="match status" value="1"/>
</dbReference>
<name>A0A443SE13_9ACAR</name>
<evidence type="ECO:0000256" key="3">
    <source>
        <dbReference type="ARBA" id="ARBA00023027"/>
    </source>
</evidence>
<dbReference type="GO" id="GO:0006081">
    <property type="term" value="P:aldehyde metabolic process"/>
    <property type="evidence" value="ECO:0007669"/>
    <property type="project" value="InterPro"/>
</dbReference>
<feature type="active site" evidence="4">
    <location>
        <position position="205"/>
    </location>
</feature>
<dbReference type="PANTHER" id="PTHR43570">
    <property type="entry name" value="ALDEHYDE DEHYDROGENASE"/>
    <property type="match status" value="1"/>
</dbReference>
<evidence type="ECO:0000313" key="7">
    <source>
        <dbReference type="Proteomes" id="UP000288716"/>
    </source>
</evidence>
<dbReference type="InterPro" id="IPR016162">
    <property type="entry name" value="Ald_DH_N"/>
</dbReference>
<dbReference type="OrthoDB" id="440325at2759"/>
<dbReference type="InterPro" id="IPR015590">
    <property type="entry name" value="Aldehyde_DH_dom"/>
</dbReference>
<evidence type="ECO:0000256" key="1">
    <source>
        <dbReference type="ARBA" id="ARBA00009986"/>
    </source>
</evidence>
<comment type="similarity">
    <text evidence="1">Belongs to the aldehyde dehydrogenase family.</text>
</comment>
<dbReference type="PANTHER" id="PTHR43570:SF16">
    <property type="entry name" value="ALDEHYDE DEHYDROGENASE TYPE III, ISOFORM Q"/>
    <property type="match status" value="1"/>
</dbReference>